<feature type="coiled-coil region" evidence="1">
    <location>
        <begin position="18"/>
        <end position="84"/>
    </location>
</feature>
<sequence>MTPREWVAAFLASDDELREIQARQAMEQNREVVRLRNERDEARAELVAQAVRWTEHFDRAAAERRKVERDRDAALAELARLRRGGGTDG</sequence>
<comment type="caution">
    <text evidence="2">The sequence shown here is derived from an EMBL/GenBank/DDBJ whole genome shotgun (WGS) entry which is preliminary data.</text>
</comment>
<dbReference type="Proteomes" id="UP001596074">
    <property type="component" value="Unassembled WGS sequence"/>
</dbReference>
<evidence type="ECO:0000313" key="3">
    <source>
        <dbReference type="Proteomes" id="UP001596074"/>
    </source>
</evidence>
<protein>
    <submittedName>
        <fullName evidence="2">Uncharacterized protein</fullName>
    </submittedName>
</protein>
<proteinExistence type="predicted"/>
<organism evidence="2 3">
    <name type="scientific">Actinomadura rugatobispora</name>
    <dbReference type="NCBI Taxonomy" id="1994"/>
    <lineage>
        <taxon>Bacteria</taxon>
        <taxon>Bacillati</taxon>
        <taxon>Actinomycetota</taxon>
        <taxon>Actinomycetes</taxon>
        <taxon>Streptosporangiales</taxon>
        <taxon>Thermomonosporaceae</taxon>
        <taxon>Actinomadura</taxon>
    </lineage>
</organism>
<dbReference type="EMBL" id="JBHSON010000004">
    <property type="protein sequence ID" value="MFC5744780.1"/>
    <property type="molecule type" value="Genomic_DNA"/>
</dbReference>
<evidence type="ECO:0000256" key="1">
    <source>
        <dbReference type="SAM" id="Coils"/>
    </source>
</evidence>
<evidence type="ECO:0000313" key="2">
    <source>
        <dbReference type="EMBL" id="MFC5744780.1"/>
    </source>
</evidence>
<reference evidence="3" key="1">
    <citation type="journal article" date="2019" name="Int. J. Syst. Evol. Microbiol.">
        <title>The Global Catalogue of Microorganisms (GCM) 10K type strain sequencing project: providing services to taxonomists for standard genome sequencing and annotation.</title>
        <authorList>
            <consortium name="The Broad Institute Genomics Platform"/>
            <consortium name="The Broad Institute Genome Sequencing Center for Infectious Disease"/>
            <person name="Wu L."/>
            <person name="Ma J."/>
        </authorList>
    </citation>
    <scope>NUCLEOTIDE SEQUENCE [LARGE SCALE GENOMIC DNA]</scope>
    <source>
        <strain evidence="3">KCTC 42087</strain>
    </source>
</reference>
<gene>
    <name evidence="2" type="ORF">ACFPZN_04045</name>
</gene>
<accession>A0ABW0ZV32</accession>
<keyword evidence="3" id="KW-1185">Reference proteome</keyword>
<dbReference type="RefSeq" id="WP_378280244.1">
    <property type="nucleotide sequence ID" value="NZ_JBHSON010000004.1"/>
</dbReference>
<keyword evidence="1" id="KW-0175">Coiled coil</keyword>
<name>A0ABW0ZV32_9ACTN</name>